<dbReference type="InterPro" id="IPR036108">
    <property type="entry name" value="4pyrrol_syn_uPrphyn_synt_sf"/>
</dbReference>
<protein>
    <submittedName>
        <fullName evidence="2">Uroporphyrinogen-III synthase</fullName>
    </submittedName>
</protein>
<name>A0A8A3S6C8_9EURY</name>
<dbReference type="PANTHER" id="PTHR40082:SF1">
    <property type="entry name" value="BLR5956 PROTEIN"/>
    <property type="match status" value="1"/>
</dbReference>
<feature type="domain" description="Tetrapyrrole biosynthesis uroporphyrinogen III synthase" evidence="1">
    <location>
        <begin position="16"/>
        <end position="209"/>
    </location>
</feature>
<dbReference type="PANTHER" id="PTHR40082">
    <property type="entry name" value="BLR5956 PROTEIN"/>
    <property type="match status" value="1"/>
</dbReference>
<accession>A0A8A3S6C8</accession>
<dbReference type="SUPFAM" id="SSF69618">
    <property type="entry name" value="HemD-like"/>
    <property type="match status" value="1"/>
</dbReference>
<dbReference type="GO" id="GO:0004852">
    <property type="term" value="F:uroporphyrinogen-III synthase activity"/>
    <property type="evidence" value="ECO:0007669"/>
    <property type="project" value="InterPro"/>
</dbReference>
<gene>
    <name evidence="2" type="ORF">RJ40_06470</name>
</gene>
<dbReference type="GO" id="GO:0006780">
    <property type="term" value="P:uroporphyrinogen III biosynthetic process"/>
    <property type="evidence" value="ECO:0007669"/>
    <property type="project" value="InterPro"/>
</dbReference>
<dbReference type="EMBL" id="CP036172">
    <property type="protein sequence ID" value="QSZ67166.1"/>
    <property type="molecule type" value="Genomic_DNA"/>
</dbReference>
<proteinExistence type="predicted"/>
<dbReference type="Proteomes" id="UP001042704">
    <property type="component" value="Chromosome"/>
</dbReference>
<dbReference type="KEGG" id="maqe:RJ40_06470"/>
<sequence length="232" mass="24373">MLIAITRLPEKAGRDAALCAEFGHECYTVSPLRAELIEDAIARFVAEANRGAFDCIFFTSALPAEVIAPKLSLPDGVKSVAIGPQTARTLARHGIEAETLPSFYSADFAPYLGEWLAGRRVGIPRAAVPNPGLLDAIRSAGGEACEYPSYRLIPSGEALDTGRADAVLFTSASSFREAGWTRRPGQIVAAIGRVTAAAMEEGGVPPDVVGDGSLAGTLATLNKHAEEKNNHA</sequence>
<dbReference type="Gene3D" id="3.40.50.10090">
    <property type="match status" value="2"/>
</dbReference>
<dbReference type="InterPro" id="IPR039793">
    <property type="entry name" value="UROS/Hem4"/>
</dbReference>
<dbReference type="Pfam" id="PF02602">
    <property type="entry name" value="HEM4"/>
    <property type="match status" value="1"/>
</dbReference>
<dbReference type="AlphaFoldDB" id="A0A8A3S6C8"/>
<reference evidence="2" key="1">
    <citation type="journal article" date="2001" name="Int. J. Syst. Evol. Microbiol.">
        <title>Methanofollis aquaemaris sp. nov., a methanogen isolated from an aquaculture fish pond.</title>
        <authorList>
            <person name="Lai M.C."/>
            <person name="Chen S.C."/>
        </authorList>
    </citation>
    <scope>NUCLEOTIDE SEQUENCE</scope>
    <source>
        <strain evidence="2">N2F9704</strain>
    </source>
</reference>
<evidence type="ECO:0000259" key="1">
    <source>
        <dbReference type="Pfam" id="PF02602"/>
    </source>
</evidence>
<evidence type="ECO:0000313" key="3">
    <source>
        <dbReference type="Proteomes" id="UP001042704"/>
    </source>
</evidence>
<keyword evidence="3" id="KW-1185">Reference proteome</keyword>
<reference evidence="2" key="2">
    <citation type="submission" date="2019-02" db="EMBL/GenBank/DDBJ databases">
        <authorList>
            <person name="Chen S.-C."/>
            <person name="Chien H.-H."/>
            <person name="Lai M.-C."/>
        </authorList>
    </citation>
    <scope>NUCLEOTIDE SEQUENCE</scope>
    <source>
        <strain evidence="2">N2F9704</strain>
    </source>
</reference>
<dbReference type="RefSeq" id="WP_265582540.1">
    <property type="nucleotide sequence ID" value="NZ_CP036172.1"/>
</dbReference>
<dbReference type="CDD" id="cd06578">
    <property type="entry name" value="HemD"/>
    <property type="match status" value="1"/>
</dbReference>
<organism evidence="2 3">
    <name type="scientific">Methanofollis aquaemaris</name>
    <dbReference type="NCBI Taxonomy" id="126734"/>
    <lineage>
        <taxon>Archaea</taxon>
        <taxon>Methanobacteriati</taxon>
        <taxon>Methanobacteriota</taxon>
        <taxon>Stenosarchaea group</taxon>
        <taxon>Methanomicrobia</taxon>
        <taxon>Methanomicrobiales</taxon>
        <taxon>Methanomicrobiaceae</taxon>
        <taxon>Methanofollis</taxon>
    </lineage>
</organism>
<dbReference type="InterPro" id="IPR003754">
    <property type="entry name" value="4pyrrol_synth_uPrphyn_synth"/>
</dbReference>
<evidence type="ECO:0000313" key="2">
    <source>
        <dbReference type="EMBL" id="QSZ67166.1"/>
    </source>
</evidence>
<dbReference type="GeneID" id="76423991"/>